<feature type="region of interest" description="Disordered" evidence="3">
    <location>
        <begin position="444"/>
        <end position="929"/>
    </location>
</feature>
<feature type="compositionally biased region" description="Basic and acidic residues" evidence="3">
    <location>
        <begin position="227"/>
        <end position="236"/>
    </location>
</feature>
<dbReference type="Gene3D" id="2.30.30.40">
    <property type="entry name" value="SH3 Domains"/>
    <property type="match status" value="1"/>
</dbReference>
<evidence type="ECO:0000313" key="5">
    <source>
        <dbReference type="EMBL" id="CAF9925245.1"/>
    </source>
</evidence>
<feature type="compositionally biased region" description="Polar residues" evidence="3">
    <location>
        <begin position="545"/>
        <end position="559"/>
    </location>
</feature>
<protein>
    <recommendedName>
        <fullName evidence="4">SH3 domain-containing protein</fullName>
    </recommendedName>
</protein>
<dbReference type="FunFam" id="2.30.30.40:FF:000035">
    <property type="entry name" value="SH3 domain containing protein"/>
    <property type="match status" value="1"/>
</dbReference>
<organism evidence="5 6">
    <name type="scientific">Imshaugia aleurites</name>
    <dbReference type="NCBI Taxonomy" id="172621"/>
    <lineage>
        <taxon>Eukaryota</taxon>
        <taxon>Fungi</taxon>
        <taxon>Dikarya</taxon>
        <taxon>Ascomycota</taxon>
        <taxon>Pezizomycotina</taxon>
        <taxon>Lecanoromycetes</taxon>
        <taxon>OSLEUM clade</taxon>
        <taxon>Lecanoromycetidae</taxon>
        <taxon>Lecanorales</taxon>
        <taxon>Lecanorineae</taxon>
        <taxon>Parmeliaceae</taxon>
        <taxon>Imshaugia</taxon>
    </lineage>
</organism>
<feature type="compositionally biased region" description="Basic and acidic residues" evidence="3">
    <location>
        <begin position="560"/>
        <end position="570"/>
    </location>
</feature>
<feature type="compositionally biased region" description="Basic and acidic residues" evidence="3">
    <location>
        <begin position="185"/>
        <end position="194"/>
    </location>
</feature>
<dbReference type="EMBL" id="CAJPDT010000039">
    <property type="protein sequence ID" value="CAF9925245.1"/>
    <property type="molecule type" value="Genomic_DNA"/>
</dbReference>
<dbReference type="InterPro" id="IPR001452">
    <property type="entry name" value="SH3_domain"/>
</dbReference>
<evidence type="ECO:0000313" key="6">
    <source>
        <dbReference type="Proteomes" id="UP000664534"/>
    </source>
</evidence>
<dbReference type="AlphaFoldDB" id="A0A8H3FK70"/>
<evidence type="ECO:0000259" key="4">
    <source>
        <dbReference type="PROSITE" id="PS50002"/>
    </source>
</evidence>
<dbReference type="SUPFAM" id="SSF50044">
    <property type="entry name" value="SH3-domain"/>
    <property type="match status" value="1"/>
</dbReference>
<feature type="region of interest" description="Disordered" evidence="3">
    <location>
        <begin position="945"/>
        <end position="1006"/>
    </location>
</feature>
<feature type="compositionally biased region" description="Basic and acidic residues" evidence="3">
    <location>
        <begin position="39"/>
        <end position="53"/>
    </location>
</feature>
<dbReference type="SMART" id="SM00326">
    <property type="entry name" value="SH3"/>
    <property type="match status" value="1"/>
</dbReference>
<sequence length="1105" mass="121565">MADTIDLQNQSAPSAKDHTRQPARPSAIGEGPPAPHQADALKHVEQELSEQHGRSPRASQDLSGKELQLLHEDGDGYGGIDGIGQDSNNLLRNAGANGTVEDDGGNGDGDEGMDDDLMDKISSSPSIGDDGGYHLPLPWPSRVASLRSNPSPAESTPSPKPPLDDFSSSPFSETPTHFPLSFPRNEQDQTPSKDHHQKGGYTKDRKAILAVDEVFTGGRDGPSPPISEKRDSRFQEDFEDIEDCYDADFDPSDFDHLLLPEDDPLLDNSFDDAPLSPSSTASNASTGSSSPGSNTSWDDRKPDVNNDDDTEDISFVDDTRFIDSGWGGECLREIEDIDFEFVYALHTFVATVEGQANATKGDTMVLLDDSNSYWWLVRVVKDSSIGYLPAEHIETPLERLARLNKHRNLDLASAMLCDDEDKKTANPLNPLKKAMKRRNAKTVQFTAPSYVEPSDVEYSSDEEEGNGEYGAQEQDSTAVQNNDQSNQVDEAVVSEPPKSRGQARDVRQNGDSLIAQSLRSGGIDQGNAPDAARTSDDTFDGDNGTAVTSRKGTARNTDSFFKDDGVETRKINLTPSLLRDDSNGSVFKSSEAKDLKTKASLDSLERDPLPEKGKEDKKRKEKRGMLGGMFKRKDKKGKGDDKELEDSKKSSSELARQALSPPSRLSPQPKDSMESLTQDPQAAKATSPQLRQSGKLQKTPPAKLSPKSSYSQRDAANQKPNITEQQNIFVPEQQSTFNPEQQNNFIPEPSREPSSFSGPNGSMRMVKTEPDSIPEDRGGALNFNSPVTTYEEPMLSGSPRDVRRGMFSSARDEEPMQSGSPRDASRGIFSPVRDEEPNQSGSPKDARREMFSLVRDGEPMQSESPKDARRGMFSPIKDVLKSSPTEPKPEKVKKAKHRMHMDDFDSSSEGEEAVNVSERPSYEEKDSHLSIAQDAQHENYEAQAPTISHIEPPRETAHERLSESPIEILAPQEQYRSPQPPQLIVDTSSQEDPSTSPVSSISSPELIEIPNENIAREETPASTAQSSTPTWSDASLRAYLEDDSDIRDLLVVVHDKSQIKPVGRDHPVVKSLFREENRKLGEISNRLDGLLGNYLARKKQRTAVR</sequence>
<evidence type="ECO:0000256" key="3">
    <source>
        <dbReference type="SAM" id="MobiDB-lite"/>
    </source>
</evidence>
<dbReference type="GO" id="GO:0015630">
    <property type="term" value="C:microtubule cytoskeleton"/>
    <property type="evidence" value="ECO:0007669"/>
    <property type="project" value="TreeGrafter"/>
</dbReference>
<feature type="compositionally biased region" description="Acidic residues" evidence="3">
    <location>
        <begin position="454"/>
        <end position="466"/>
    </location>
</feature>
<evidence type="ECO:0000256" key="1">
    <source>
        <dbReference type="ARBA" id="ARBA00022443"/>
    </source>
</evidence>
<feature type="region of interest" description="Disordered" evidence="3">
    <location>
        <begin position="1012"/>
        <end position="1031"/>
    </location>
</feature>
<feature type="compositionally biased region" description="Basic and acidic residues" evidence="3">
    <location>
        <begin position="951"/>
        <end position="962"/>
    </location>
</feature>
<feature type="region of interest" description="Disordered" evidence="3">
    <location>
        <begin position="256"/>
        <end position="312"/>
    </location>
</feature>
<evidence type="ECO:0000256" key="2">
    <source>
        <dbReference type="PROSITE-ProRule" id="PRU00192"/>
    </source>
</evidence>
<dbReference type="Proteomes" id="UP000664534">
    <property type="component" value="Unassembled WGS sequence"/>
</dbReference>
<gene>
    <name evidence="5" type="ORF">IMSHALPRED_006422</name>
</gene>
<feature type="compositionally biased region" description="Polar residues" evidence="3">
    <location>
        <begin position="706"/>
        <end position="745"/>
    </location>
</feature>
<feature type="compositionally biased region" description="Polar residues" evidence="3">
    <location>
        <begin position="509"/>
        <end position="519"/>
    </location>
</feature>
<feature type="compositionally biased region" description="Basic and acidic residues" evidence="3">
    <location>
        <begin position="590"/>
        <end position="618"/>
    </location>
</feature>
<feature type="compositionally biased region" description="Polar residues" evidence="3">
    <location>
        <begin position="473"/>
        <end position="488"/>
    </location>
</feature>
<keyword evidence="6" id="KW-1185">Reference proteome</keyword>
<dbReference type="InterPro" id="IPR036028">
    <property type="entry name" value="SH3-like_dom_sf"/>
</dbReference>
<dbReference type="OrthoDB" id="196165at2759"/>
<accession>A0A8H3FK70</accession>
<dbReference type="PROSITE" id="PS50002">
    <property type="entry name" value="SH3"/>
    <property type="match status" value="1"/>
</dbReference>
<feature type="compositionally biased region" description="Basic and acidic residues" evidence="3">
    <location>
        <begin position="766"/>
        <end position="778"/>
    </location>
</feature>
<comment type="caution">
    <text evidence="5">The sequence shown here is derived from an EMBL/GenBank/DDBJ whole genome shotgun (WGS) entry which is preliminary data.</text>
</comment>
<feature type="compositionally biased region" description="Basic and acidic residues" evidence="3">
    <location>
        <begin position="637"/>
        <end position="651"/>
    </location>
</feature>
<dbReference type="GO" id="GO:0030950">
    <property type="term" value="P:establishment or maintenance of actin cytoskeleton polarity"/>
    <property type="evidence" value="ECO:0007669"/>
    <property type="project" value="TreeGrafter"/>
</dbReference>
<feature type="compositionally biased region" description="Polar residues" evidence="3">
    <location>
        <begin position="1"/>
        <end position="13"/>
    </location>
</feature>
<reference evidence="5" key="1">
    <citation type="submission" date="2021-03" db="EMBL/GenBank/DDBJ databases">
        <authorList>
            <person name="Tagirdzhanova G."/>
        </authorList>
    </citation>
    <scope>NUCLEOTIDE SEQUENCE</scope>
</reference>
<feature type="compositionally biased region" description="Polar residues" evidence="3">
    <location>
        <begin position="146"/>
        <end position="156"/>
    </location>
</feature>
<feature type="compositionally biased region" description="Polar residues" evidence="3">
    <location>
        <begin position="674"/>
        <end position="696"/>
    </location>
</feature>
<dbReference type="GO" id="GO:0008104">
    <property type="term" value="P:intracellular protein localization"/>
    <property type="evidence" value="ECO:0007669"/>
    <property type="project" value="TreeGrafter"/>
</dbReference>
<dbReference type="GO" id="GO:0051286">
    <property type="term" value="C:cell tip"/>
    <property type="evidence" value="ECO:0007669"/>
    <property type="project" value="TreeGrafter"/>
</dbReference>
<feature type="domain" description="SH3" evidence="4">
    <location>
        <begin position="337"/>
        <end position="398"/>
    </location>
</feature>
<feature type="compositionally biased region" description="Basic and acidic residues" evidence="3">
    <location>
        <begin position="800"/>
        <end position="814"/>
    </location>
</feature>
<feature type="compositionally biased region" description="Low complexity" evidence="3">
    <location>
        <begin position="1020"/>
        <end position="1031"/>
    </location>
</feature>
<dbReference type="PANTHER" id="PTHR47775:SF1">
    <property type="entry name" value="BUD SITE SELECTION PROTEIN 14"/>
    <property type="match status" value="1"/>
</dbReference>
<feature type="compositionally biased region" description="Low complexity" evidence="3">
    <location>
        <begin position="276"/>
        <end position="296"/>
    </location>
</feature>
<feature type="compositionally biased region" description="Acidic residues" evidence="3">
    <location>
        <begin position="100"/>
        <end position="117"/>
    </location>
</feature>
<dbReference type="InterPro" id="IPR053039">
    <property type="entry name" value="Polarity_Bud-Selection_Reg"/>
</dbReference>
<proteinExistence type="predicted"/>
<dbReference type="PANTHER" id="PTHR47775">
    <property type="entry name" value="BUD SITE SELECTION PROTEIN 14"/>
    <property type="match status" value="1"/>
</dbReference>
<feature type="compositionally biased region" description="Low complexity" evidence="3">
    <location>
        <begin position="991"/>
        <end position="1006"/>
    </location>
</feature>
<name>A0A8H3FK70_9LECA</name>
<feature type="region of interest" description="Disordered" evidence="3">
    <location>
        <begin position="1"/>
        <end position="242"/>
    </location>
</feature>
<feature type="compositionally biased region" description="Basic and acidic residues" evidence="3">
    <location>
        <begin position="844"/>
        <end position="870"/>
    </location>
</feature>
<keyword evidence="1 2" id="KW-0728">SH3 domain</keyword>